<dbReference type="EMBL" id="UZAD01013334">
    <property type="protein sequence ID" value="VDN94106.1"/>
    <property type="molecule type" value="Genomic_DNA"/>
</dbReference>
<name>A0A0N4TVS0_BRUPA</name>
<dbReference type="WBParaSite" id="BPAG_0001299201-mRNA-1">
    <property type="protein sequence ID" value="BPAG_0001299201-mRNA-1"/>
    <property type="gene ID" value="BPAG_0001299201"/>
</dbReference>
<organism evidence="3">
    <name type="scientific">Brugia pahangi</name>
    <name type="common">Filarial nematode worm</name>
    <dbReference type="NCBI Taxonomy" id="6280"/>
    <lineage>
        <taxon>Eukaryota</taxon>
        <taxon>Metazoa</taxon>
        <taxon>Ecdysozoa</taxon>
        <taxon>Nematoda</taxon>
        <taxon>Chromadorea</taxon>
        <taxon>Rhabditida</taxon>
        <taxon>Spirurina</taxon>
        <taxon>Spiruromorpha</taxon>
        <taxon>Filarioidea</taxon>
        <taxon>Onchocercidae</taxon>
        <taxon>Brugia</taxon>
    </lineage>
</organism>
<sequence>MANGKNHHQEEEEERLGLMHCHKPIYITADNSNLFHHYHIKSNFHNTVLVDTLSVQEYLKITQKTDKCSNKIEGTDKWVNLALEMKDAILATTILHGEVNLRNDLL</sequence>
<gene>
    <name evidence="1" type="ORF">BPAG_LOCUS12920</name>
</gene>
<dbReference type="Proteomes" id="UP000278627">
    <property type="component" value="Unassembled WGS sequence"/>
</dbReference>
<evidence type="ECO:0000313" key="1">
    <source>
        <dbReference type="EMBL" id="VDN94106.1"/>
    </source>
</evidence>
<reference evidence="3" key="1">
    <citation type="submission" date="2017-02" db="UniProtKB">
        <authorList>
            <consortium name="WormBaseParasite"/>
        </authorList>
    </citation>
    <scope>IDENTIFICATION</scope>
</reference>
<proteinExistence type="predicted"/>
<dbReference type="AlphaFoldDB" id="A0A0N4TVS0"/>
<reference evidence="1 2" key="2">
    <citation type="submission" date="2018-11" db="EMBL/GenBank/DDBJ databases">
        <authorList>
            <consortium name="Pathogen Informatics"/>
        </authorList>
    </citation>
    <scope>NUCLEOTIDE SEQUENCE [LARGE SCALE GENOMIC DNA]</scope>
</reference>
<keyword evidence="2" id="KW-1185">Reference proteome</keyword>
<evidence type="ECO:0000313" key="2">
    <source>
        <dbReference type="Proteomes" id="UP000278627"/>
    </source>
</evidence>
<protein>
    <submittedName>
        <fullName evidence="3">Protein kinase domain-containing protein</fullName>
    </submittedName>
</protein>
<evidence type="ECO:0000313" key="3">
    <source>
        <dbReference type="WBParaSite" id="BPAG_0001299201-mRNA-1"/>
    </source>
</evidence>
<accession>A0A0N4TVS0</accession>